<evidence type="ECO:0000313" key="1">
    <source>
        <dbReference type="EnsemblPlants" id="TuG1812G0400001285.01.T01.cds459305"/>
    </source>
</evidence>
<evidence type="ECO:0000313" key="2">
    <source>
        <dbReference type="Proteomes" id="UP000015106"/>
    </source>
</evidence>
<sequence length="65" mass="7138">MLGSRVVTMTLLPSRAWLNGILNASSMFLDKSQSHMSSRTMRNLLSFKTSASILLIVPLSGAGWR</sequence>
<dbReference type="AlphaFoldDB" id="A0A8R7U5H8"/>
<accession>A0A8R7U5H8</accession>
<protein>
    <submittedName>
        <fullName evidence="1">Uncharacterized protein</fullName>
    </submittedName>
</protein>
<name>A0A8R7U5H8_TRIUA</name>
<proteinExistence type="predicted"/>
<reference evidence="2" key="1">
    <citation type="journal article" date="2013" name="Nature">
        <title>Draft genome of the wheat A-genome progenitor Triticum urartu.</title>
        <authorList>
            <person name="Ling H.Q."/>
            <person name="Zhao S."/>
            <person name="Liu D."/>
            <person name="Wang J."/>
            <person name="Sun H."/>
            <person name="Zhang C."/>
            <person name="Fan H."/>
            <person name="Li D."/>
            <person name="Dong L."/>
            <person name="Tao Y."/>
            <person name="Gao C."/>
            <person name="Wu H."/>
            <person name="Li Y."/>
            <person name="Cui Y."/>
            <person name="Guo X."/>
            <person name="Zheng S."/>
            <person name="Wang B."/>
            <person name="Yu K."/>
            <person name="Liang Q."/>
            <person name="Yang W."/>
            <person name="Lou X."/>
            <person name="Chen J."/>
            <person name="Feng M."/>
            <person name="Jian J."/>
            <person name="Zhang X."/>
            <person name="Luo G."/>
            <person name="Jiang Y."/>
            <person name="Liu J."/>
            <person name="Wang Z."/>
            <person name="Sha Y."/>
            <person name="Zhang B."/>
            <person name="Wu H."/>
            <person name="Tang D."/>
            <person name="Shen Q."/>
            <person name="Xue P."/>
            <person name="Zou S."/>
            <person name="Wang X."/>
            <person name="Liu X."/>
            <person name="Wang F."/>
            <person name="Yang Y."/>
            <person name="An X."/>
            <person name="Dong Z."/>
            <person name="Zhang K."/>
            <person name="Zhang X."/>
            <person name="Luo M.C."/>
            <person name="Dvorak J."/>
            <person name="Tong Y."/>
            <person name="Wang J."/>
            <person name="Yang H."/>
            <person name="Li Z."/>
            <person name="Wang D."/>
            <person name="Zhang A."/>
            <person name="Wang J."/>
        </authorList>
    </citation>
    <scope>NUCLEOTIDE SEQUENCE</scope>
    <source>
        <strain evidence="2">cv. G1812</strain>
    </source>
</reference>
<keyword evidence="2" id="KW-1185">Reference proteome</keyword>
<dbReference type="Proteomes" id="UP000015106">
    <property type="component" value="Chromosome 4"/>
</dbReference>
<reference evidence="1" key="2">
    <citation type="submission" date="2018-03" db="EMBL/GenBank/DDBJ databases">
        <title>The Triticum urartu genome reveals the dynamic nature of wheat genome evolution.</title>
        <authorList>
            <person name="Ling H."/>
            <person name="Ma B."/>
            <person name="Shi X."/>
            <person name="Liu H."/>
            <person name="Dong L."/>
            <person name="Sun H."/>
            <person name="Cao Y."/>
            <person name="Gao Q."/>
            <person name="Zheng S."/>
            <person name="Li Y."/>
            <person name="Yu Y."/>
            <person name="Du H."/>
            <person name="Qi M."/>
            <person name="Li Y."/>
            <person name="Yu H."/>
            <person name="Cui Y."/>
            <person name="Wang N."/>
            <person name="Chen C."/>
            <person name="Wu H."/>
            <person name="Zhao Y."/>
            <person name="Zhang J."/>
            <person name="Li Y."/>
            <person name="Zhou W."/>
            <person name="Zhang B."/>
            <person name="Hu W."/>
            <person name="Eijk M."/>
            <person name="Tang J."/>
            <person name="Witsenboer H."/>
            <person name="Zhao S."/>
            <person name="Li Z."/>
            <person name="Zhang A."/>
            <person name="Wang D."/>
            <person name="Liang C."/>
        </authorList>
    </citation>
    <scope>NUCLEOTIDE SEQUENCE [LARGE SCALE GENOMIC DNA]</scope>
    <source>
        <strain evidence="1">cv. G1812</strain>
    </source>
</reference>
<reference evidence="1" key="3">
    <citation type="submission" date="2022-06" db="UniProtKB">
        <authorList>
            <consortium name="EnsemblPlants"/>
        </authorList>
    </citation>
    <scope>IDENTIFICATION</scope>
</reference>
<dbReference type="Gramene" id="TuG1812G0400001285.01.T01">
    <property type="protein sequence ID" value="TuG1812G0400001285.01.T01.cds459305"/>
    <property type="gene ID" value="TuG1812G0400001285.01"/>
</dbReference>
<dbReference type="EnsemblPlants" id="TuG1812G0400001285.01.T01">
    <property type="protein sequence ID" value="TuG1812G0400001285.01.T01.cds459305"/>
    <property type="gene ID" value="TuG1812G0400001285.01"/>
</dbReference>
<organism evidence="1 2">
    <name type="scientific">Triticum urartu</name>
    <name type="common">Red wild einkorn</name>
    <name type="synonym">Crithodium urartu</name>
    <dbReference type="NCBI Taxonomy" id="4572"/>
    <lineage>
        <taxon>Eukaryota</taxon>
        <taxon>Viridiplantae</taxon>
        <taxon>Streptophyta</taxon>
        <taxon>Embryophyta</taxon>
        <taxon>Tracheophyta</taxon>
        <taxon>Spermatophyta</taxon>
        <taxon>Magnoliopsida</taxon>
        <taxon>Liliopsida</taxon>
        <taxon>Poales</taxon>
        <taxon>Poaceae</taxon>
        <taxon>BOP clade</taxon>
        <taxon>Pooideae</taxon>
        <taxon>Triticodae</taxon>
        <taxon>Triticeae</taxon>
        <taxon>Triticinae</taxon>
        <taxon>Triticum</taxon>
    </lineage>
</organism>